<reference evidence="1" key="2">
    <citation type="submission" date="2015-06" db="UniProtKB">
        <authorList>
            <consortium name="EnsemblPlants"/>
        </authorList>
    </citation>
    <scope>IDENTIFICATION</scope>
</reference>
<proteinExistence type="predicted"/>
<dbReference type="Gramene" id="ORUFI11G09100.1">
    <property type="protein sequence ID" value="ORUFI11G09100.1"/>
    <property type="gene ID" value="ORUFI11G09100"/>
</dbReference>
<dbReference type="EnsemblPlants" id="ORUFI11G09100.1">
    <property type="protein sequence ID" value="ORUFI11G09100.1"/>
    <property type="gene ID" value="ORUFI11G09100"/>
</dbReference>
<evidence type="ECO:0000313" key="2">
    <source>
        <dbReference type="Proteomes" id="UP000008022"/>
    </source>
</evidence>
<keyword evidence="2" id="KW-1185">Reference proteome</keyword>
<dbReference type="Proteomes" id="UP000008022">
    <property type="component" value="Unassembled WGS sequence"/>
</dbReference>
<reference evidence="2" key="1">
    <citation type="submission" date="2013-06" db="EMBL/GenBank/DDBJ databases">
        <authorList>
            <person name="Zhao Q."/>
        </authorList>
    </citation>
    <scope>NUCLEOTIDE SEQUENCE</scope>
    <source>
        <strain evidence="2">cv. W1943</strain>
    </source>
</reference>
<name>A0A0E0R6J6_ORYRU</name>
<evidence type="ECO:0000313" key="1">
    <source>
        <dbReference type="EnsemblPlants" id="ORUFI11G09100.1"/>
    </source>
</evidence>
<protein>
    <submittedName>
        <fullName evidence="1">Uncharacterized protein</fullName>
    </submittedName>
</protein>
<sequence>MEETKQYMDGVQGITSHGREDEATKLQQRRRWHQWLGLPKWMARGRLWFHDGSSASACRRRRPNMKEQRGSPPMMAFSWWLFGNRTTMTCFVICKWNHDHVHAQDDKLGRKKMMKEVDVGQPSSLGLRRWHRLEVPSSRTMAYKRSGRASMLQHGVAEAAAAATAARHGWGSGVVVKQRGKEEGCCSY</sequence>
<organism evidence="1 2">
    <name type="scientific">Oryza rufipogon</name>
    <name type="common">Brownbeard rice</name>
    <name type="synonym">Asian wild rice</name>
    <dbReference type="NCBI Taxonomy" id="4529"/>
    <lineage>
        <taxon>Eukaryota</taxon>
        <taxon>Viridiplantae</taxon>
        <taxon>Streptophyta</taxon>
        <taxon>Embryophyta</taxon>
        <taxon>Tracheophyta</taxon>
        <taxon>Spermatophyta</taxon>
        <taxon>Magnoliopsida</taxon>
        <taxon>Liliopsida</taxon>
        <taxon>Poales</taxon>
        <taxon>Poaceae</taxon>
        <taxon>BOP clade</taxon>
        <taxon>Oryzoideae</taxon>
        <taxon>Oryzeae</taxon>
        <taxon>Oryzinae</taxon>
        <taxon>Oryza</taxon>
    </lineage>
</organism>
<dbReference type="HOGENOM" id="CLU_102357_0_0_1"/>
<accession>A0A0E0R6J6</accession>
<dbReference type="AlphaFoldDB" id="A0A0E0R6J6"/>